<organism evidence="2 3">
    <name type="scientific">Dokdonia donghaensis DSW-1</name>
    <dbReference type="NCBI Taxonomy" id="1300343"/>
    <lineage>
        <taxon>Bacteria</taxon>
        <taxon>Pseudomonadati</taxon>
        <taxon>Bacteroidota</taxon>
        <taxon>Flavobacteriia</taxon>
        <taxon>Flavobacteriales</taxon>
        <taxon>Flavobacteriaceae</taxon>
        <taxon>Dokdonia</taxon>
    </lineage>
</organism>
<reference evidence="2 3" key="1">
    <citation type="submission" date="2014-10" db="EMBL/GenBank/DDBJ databases">
        <title>Draft genome sequence of the proteorhodopsin-containing marine bacterium Dokdonia donghaensis.</title>
        <authorList>
            <person name="Gomez-Consarnau L."/>
            <person name="Gonzalez J.M."/>
            <person name="Riedel T."/>
            <person name="Jaenicke S."/>
            <person name="Wagner-Doebler I."/>
            <person name="Fuhrman J.A."/>
        </authorList>
    </citation>
    <scope>NUCLEOTIDE SEQUENCE [LARGE SCALE GENOMIC DNA]</scope>
    <source>
        <strain evidence="2 3">DSW-1</strain>
    </source>
</reference>
<protein>
    <submittedName>
        <fullName evidence="2">Uncharacterized protein</fullName>
    </submittedName>
</protein>
<proteinExistence type="predicted"/>
<dbReference type="PROSITE" id="PS51257">
    <property type="entry name" value="PROKAR_LIPOPROTEIN"/>
    <property type="match status" value="1"/>
</dbReference>
<dbReference type="InterPro" id="IPR011047">
    <property type="entry name" value="Quinoprotein_ADH-like_sf"/>
</dbReference>
<dbReference type="EMBL" id="JSAQ01000001">
    <property type="protein sequence ID" value="KGO07367.1"/>
    <property type="molecule type" value="Genomic_DNA"/>
</dbReference>
<dbReference type="AlphaFoldDB" id="A0A0A2GVZ4"/>
<evidence type="ECO:0000313" key="3">
    <source>
        <dbReference type="Proteomes" id="UP000030140"/>
    </source>
</evidence>
<feature type="signal peptide" evidence="1">
    <location>
        <begin position="1"/>
        <end position="22"/>
    </location>
</feature>
<dbReference type="SUPFAM" id="SSF50998">
    <property type="entry name" value="Quinoprotein alcohol dehydrogenase-like"/>
    <property type="match status" value="1"/>
</dbReference>
<comment type="caution">
    <text evidence="2">The sequence shown here is derived from an EMBL/GenBank/DDBJ whole genome shotgun (WGS) entry which is preliminary data.</text>
</comment>
<accession>A0A0A2GVZ4</accession>
<dbReference type="Proteomes" id="UP000030140">
    <property type="component" value="Unassembled WGS sequence"/>
</dbReference>
<feature type="chain" id="PRO_5001987919" evidence="1">
    <location>
        <begin position="23"/>
        <end position="818"/>
    </location>
</feature>
<evidence type="ECO:0000313" key="2">
    <source>
        <dbReference type="EMBL" id="KGO07367.1"/>
    </source>
</evidence>
<gene>
    <name evidence="2" type="ORF">NV36_11335</name>
</gene>
<dbReference type="PATRIC" id="fig|1300343.5.peg.1156"/>
<dbReference type="OrthoDB" id="1093345at2"/>
<keyword evidence="3" id="KW-1185">Reference proteome</keyword>
<dbReference type="KEGG" id="ddo:I597_1141"/>
<evidence type="ECO:0000256" key="1">
    <source>
        <dbReference type="SAM" id="SignalP"/>
    </source>
</evidence>
<keyword evidence="1" id="KW-0732">Signal</keyword>
<name>A0A0A2GVZ4_9FLAO</name>
<sequence length="818" mass="90346">MKILLYLSAVVVLLASCTTSTKNSSSLTKYIPRKASVVVKTTDLKDFKSALVNNDFIQELGTTSLYKTLVDNQAAFAAVQPDGETLFCYTKLGRKAYDLSIITKNHLGLFKNDSTLTKEALLNDKKIKSLGASAHYLIYNDVFIASTSKILLENVLREKNRETYTDPMFDRAYNSSSNSATASIFIKGSEGGDLYKTLFPAAGVNALKDSFTWATADIDLDQNDVRLNGVVLVQDSTNLRLSLLKNTNPAVNRITSITPTAAVAVEAISYDSWEQLKSNKADLLKVDLAQYNIPQEDLFASFTEIGVIHLAKGSVIVGVSADVSVTDNVLASGSELATFRKVKIYEVENASAFAKAYSPLLNLSSPKMYATIDDFYLFAENQEALETVIANYQNQAILATSAAFAPTKNALSRASSYLHITNLDSKNYQRLVSEQGQKNLKETTLEGYHYAALQLVQEKDYLLLNTTILKNEDNTTDASIAQIANVKLSAPITMSPQLVKNHRTDGQDIVVQDINNTLHLISNAGKVLWQKDLDSQILGDIQQVDIYRNGRLQLAFTTEKSFYILDRNGNDVGPYPLSFKDTITQPLAIFDYDNNSNYRFVIVQGEKVLMYDKKASPVSGFTFKEATSTVIFPPAHIRIANKDYIVIAENNGKLNILSRTGTARIEVKKNINFGDVPVYRNRNTFETYTVNGEKVRVTTKGEVVQTISDFDSDSRIALGKSLAVGQRENLLLINGKKKEIAYGSYSAPQVFEAAKKQYITLTNTESSEVYLYDSKGNLLPNFPIYGTSKASVGLLEINKSLGFVTQGGDKSILIYKIN</sequence>
<dbReference type="RefSeq" id="WP_035327358.1">
    <property type="nucleotide sequence ID" value="NZ_CP015125.1"/>
</dbReference>